<organism evidence="1 2">
    <name type="scientific">Candidatus Hakubella thermalkaliphila</name>
    <dbReference type="NCBI Taxonomy" id="2754717"/>
    <lineage>
        <taxon>Bacteria</taxon>
        <taxon>Bacillati</taxon>
        <taxon>Actinomycetota</taxon>
        <taxon>Actinomycetota incertae sedis</taxon>
        <taxon>Candidatus Hakubellales</taxon>
        <taxon>Candidatus Hakubellaceae</taxon>
        <taxon>Candidatus Hakubella</taxon>
    </lineage>
</organism>
<accession>A0A6V8P9R1</accession>
<dbReference type="Gene3D" id="1.20.120.330">
    <property type="entry name" value="Nucleotidyltransferases domain 2"/>
    <property type="match status" value="1"/>
</dbReference>
<proteinExistence type="predicted"/>
<dbReference type="AlphaFoldDB" id="A0A6V8P9R1"/>
<name>A0A6V8P9R1_9ACTN</name>
<evidence type="ECO:0000313" key="2">
    <source>
        <dbReference type="Proteomes" id="UP000591948"/>
    </source>
</evidence>
<evidence type="ECO:0008006" key="3">
    <source>
        <dbReference type="Google" id="ProtNLM"/>
    </source>
</evidence>
<keyword evidence="2" id="KW-1185">Reference proteome</keyword>
<gene>
    <name evidence="1" type="ORF">HKBW3S33_01091</name>
</gene>
<reference evidence="1 2" key="1">
    <citation type="journal article" date="2020" name="Front. Microbiol.">
        <title>Single-cell genomics of novel Actinobacteria with the Wood-Ljungdahl pathway discovered in a serpentinizing system.</title>
        <authorList>
            <person name="Merino N."/>
            <person name="Kawai M."/>
            <person name="Boyd E.S."/>
            <person name="Colman D.R."/>
            <person name="McGlynn S.E."/>
            <person name="Nealson K.H."/>
            <person name="Kurokawa K."/>
            <person name="Hongoh Y."/>
        </authorList>
    </citation>
    <scope>NUCLEOTIDE SEQUENCE [LARGE SCALE GENOMIC DNA]</scope>
    <source>
        <strain evidence="1 2">S33</strain>
    </source>
</reference>
<dbReference type="PROSITE" id="PS51257">
    <property type="entry name" value="PROKAR_LIPOPROTEIN"/>
    <property type="match status" value="1"/>
</dbReference>
<evidence type="ECO:0000313" key="1">
    <source>
        <dbReference type="EMBL" id="GFP27681.1"/>
    </source>
</evidence>
<sequence>MQKAQNFLEGADILLEHANWEAAATLGVHAVISSCDAITAKFLSCRHSGPTHLEVINLLEQLPMANRSELKTKITQTKEVILMKNKVEYEERPIKKTQAQKIVTQADRIVKWVATHVAQ</sequence>
<comment type="caution">
    <text evidence="1">The sequence shown here is derived from an EMBL/GenBank/DDBJ whole genome shotgun (WGS) entry which is preliminary data.</text>
</comment>
<dbReference type="EMBL" id="BLRY01000055">
    <property type="protein sequence ID" value="GFP27681.1"/>
    <property type="molecule type" value="Genomic_DNA"/>
</dbReference>
<protein>
    <recommendedName>
        <fullName evidence="3">HEPN domain-containing protein</fullName>
    </recommendedName>
</protein>
<dbReference type="Proteomes" id="UP000591948">
    <property type="component" value="Unassembled WGS sequence"/>
</dbReference>